<reference evidence="6 7" key="1">
    <citation type="submission" date="2019-07" db="EMBL/GenBank/DDBJ databases">
        <title>Whole genome shotgun sequence of Cellulomonas soli NBRC 109434.</title>
        <authorList>
            <person name="Hosoyama A."/>
            <person name="Uohara A."/>
            <person name="Ohji S."/>
            <person name="Ichikawa N."/>
        </authorList>
    </citation>
    <scope>NUCLEOTIDE SEQUENCE [LARGE SCALE GENOMIC DNA]</scope>
    <source>
        <strain evidence="6 7">NBRC 109434</strain>
    </source>
</reference>
<evidence type="ECO:0008006" key="8">
    <source>
        <dbReference type="Google" id="ProtNLM"/>
    </source>
</evidence>
<evidence type="ECO:0000256" key="5">
    <source>
        <dbReference type="SAM" id="MobiDB-lite"/>
    </source>
</evidence>
<gene>
    <name evidence="6" type="ORF">CSO01_06430</name>
</gene>
<dbReference type="Proteomes" id="UP000321798">
    <property type="component" value="Unassembled WGS sequence"/>
</dbReference>
<keyword evidence="2 4" id="KW-0808">Transferase</keyword>
<dbReference type="InterPro" id="IPR018197">
    <property type="entry name" value="Glycerate_kinase_RE-like"/>
</dbReference>
<dbReference type="AlphaFoldDB" id="A0A512P9P6"/>
<dbReference type="InterPro" id="IPR036129">
    <property type="entry name" value="Glycerate_kinase_sf"/>
</dbReference>
<name>A0A512P9P6_9CELL</name>
<accession>A0A512P9P6</accession>
<dbReference type="PANTHER" id="PTHR21599:SF0">
    <property type="entry name" value="GLYCERATE KINASE"/>
    <property type="match status" value="1"/>
</dbReference>
<evidence type="ECO:0000256" key="2">
    <source>
        <dbReference type="ARBA" id="ARBA00022679"/>
    </source>
</evidence>
<sequence length="425" mass="42533">MPIFSHGTGRVLGRPQARVAETPRCEPEGTAVCHDRPVRVLLAPDGFGSSLTAAQVAATVRDAWASVAPDDEIVLRPLSDGGPGFLDALRSLPGALVVPVSVPSPIGRPVPAEVLVVDGAVRTAYVETAQAIGLPLVPADRRDPGRTTTVGVGSLLEAALRTGATRVVVGLGGSSTNDAGAGMLAGLGLEPAEVLAGGGGGLGVLGAGDLAGLPGLRERLRDVEILVATDVDVPLLGLTGASAGFAAQKGATPEQAQELERQLDAFARAAVAALGDAVRPDLLGGRATVTRLTQAPGAGAAGGLGFGLSLLGARLVPGAALVADLVGLDEALAGVDLVVTGEGRFDWQSLHGKVASQVATRALAAAVPTVVLAGEVSVGRRELLAAGITAAYAVGDTPEEVRAALADPVGSLRARAIRVARTWSR</sequence>
<proteinExistence type="inferred from homology"/>
<dbReference type="PANTHER" id="PTHR21599">
    <property type="entry name" value="GLYCERATE KINASE"/>
    <property type="match status" value="1"/>
</dbReference>
<dbReference type="Gene3D" id="3.90.1510.10">
    <property type="entry name" value="Glycerate kinase, domain 2"/>
    <property type="match status" value="1"/>
</dbReference>
<dbReference type="GO" id="GO:0031388">
    <property type="term" value="P:organic acid phosphorylation"/>
    <property type="evidence" value="ECO:0007669"/>
    <property type="project" value="UniProtKB-UniRule"/>
</dbReference>
<evidence type="ECO:0000256" key="1">
    <source>
        <dbReference type="ARBA" id="ARBA00006284"/>
    </source>
</evidence>
<evidence type="ECO:0000313" key="6">
    <source>
        <dbReference type="EMBL" id="GEP67928.1"/>
    </source>
</evidence>
<dbReference type="EMBL" id="BKAL01000002">
    <property type="protein sequence ID" value="GEP67928.1"/>
    <property type="molecule type" value="Genomic_DNA"/>
</dbReference>
<keyword evidence="7" id="KW-1185">Reference proteome</keyword>
<dbReference type="InterPro" id="IPR004381">
    <property type="entry name" value="Glycerate_kinase"/>
</dbReference>
<organism evidence="6 7">
    <name type="scientific">Cellulomonas soli</name>
    <dbReference type="NCBI Taxonomy" id="931535"/>
    <lineage>
        <taxon>Bacteria</taxon>
        <taxon>Bacillati</taxon>
        <taxon>Actinomycetota</taxon>
        <taxon>Actinomycetes</taxon>
        <taxon>Micrococcales</taxon>
        <taxon>Cellulomonadaceae</taxon>
        <taxon>Cellulomonas</taxon>
    </lineage>
</organism>
<dbReference type="Gene3D" id="3.40.50.10350">
    <property type="entry name" value="Glycerate kinase, domain 1"/>
    <property type="match status" value="1"/>
</dbReference>
<comment type="similarity">
    <text evidence="1 4">Belongs to the glycerate kinase type-1 family.</text>
</comment>
<dbReference type="GO" id="GO:0008887">
    <property type="term" value="F:glycerate kinase activity"/>
    <property type="evidence" value="ECO:0007669"/>
    <property type="project" value="UniProtKB-UniRule"/>
</dbReference>
<keyword evidence="3 4" id="KW-0418">Kinase</keyword>
<feature type="region of interest" description="Disordered" evidence="5">
    <location>
        <begin position="1"/>
        <end position="22"/>
    </location>
</feature>
<comment type="caution">
    <text evidence="6">The sequence shown here is derived from an EMBL/GenBank/DDBJ whole genome shotgun (WGS) entry which is preliminary data.</text>
</comment>
<dbReference type="SUPFAM" id="SSF110738">
    <property type="entry name" value="Glycerate kinase I"/>
    <property type="match status" value="1"/>
</dbReference>
<dbReference type="Pfam" id="PF02595">
    <property type="entry name" value="Gly_kinase"/>
    <property type="match status" value="1"/>
</dbReference>
<protein>
    <recommendedName>
        <fullName evidence="8">Glycerate kinase</fullName>
    </recommendedName>
</protein>
<dbReference type="PIRSF" id="PIRSF006078">
    <property type="entry name" value="GlxK"/>
    <property type="match status" value="1"/>
</dbReference>
<dbReference type="InterPro" id="IPR018193">
    <property type="entry name" value="Glyc_kinase_flavodox-like_fold"/>
</dbReference>
<dbReference type="NCBIfam" id="TIGR00045">
    <property type="entry name" value="glycerate kinase"/>
    <property type="match status" value="1"/>
</dbReference>
<evidence type="ECO:0000256" key="3">
    <source>
        <dbReference type="ARBA" id="ARBA00022777"/>
    </source>
</evidence>
<evidence type="ECO:0000256" key="4">
    <source>
        <dbReference type="PIRNR" id="PIRNR006078"/>
    </source>
</evidence>
<evidence type="ECO:0000313" key="7">
    <source>
        <dbReference type="Proteomes" id="UP000321798"/>
    </source>
</evidence>